<dbReference type="RefSeq" id="WP_072282947.1">
    <property type="nucleotide sequence ID" value="NZ_CP015519.1"/>
</dbReference>
<keyword evidence="2" id="KW-1185">Reference proteome</keyword>
<proteinExistence type="predicted"/>
<evidence type="ECO:0000313" key="1">
    <source>
        <dbReference type="EMBL" id="APG26986.1"/>
    </source>
</evidence>
<sequence length="88" mass="10281">MINKREVKPILHRQKCKNCDFYTIYQAVPVGDKAIDTCTHCQYAVEIPWDHEIKAAFKNKEKFLKGLEEFYPEIAELKNPGDHISLDD</sequence>
<dbReference type="EMBL" id="CP015519">
    <property type="protein sequence ID" value="APG26986.1"/>
    <property type="molecule type" value="Genomic_DNA"/>
</dbReference>
<organism evidence="1 2">
    <name type="scientific">Syntrophotalea acetylenivorans</name>
    <dbReference type="NCBI Taxonomy" id="1842532"/>
    <lineage>
        <taxon>Bacteria</taxon>
        <taxon>Pseudomonadati</taxon>
        <taxon>Thermodesulfobacteriota</taxon>
        <taxon>Desulfuromonadia</taxon>
        <taxon>Desulfuromonadales</taxon>
        <taxon>Syntrophotaleaceae</taxon>
        <taxon>Syntrophotalea</taxon>
    </lineage>
</organism>
<dbReference type="STRING" id="1842532.A7E78_03540"/>
<name>A0A1L3GM07_9BACT</name>
<reference evidence="1 2" key="1">
    <citation type="journal article" date="2017" name="Genome Announc.">
        <title>Complete Genome Sequences of Two Acetylene-Fermenting Pelobacter acetylenicus Strains.</title>
        <authorList>
            <person name="Sutton J.M."/>
            <person name="Baesman S.M."/>
            <person name="Fierst J.L."/>
            <person name="Poret-Peterson A.T."/>
            <person name="Oremland R.S."/>
            <person name="Dunlap D.S."/>
            <person name="Akob D.M."/>
        </authorList>
    </citation>
    <scope>NUCLEOTIDE SEQUENCE [LARGE SCALE GENOMIC DNA]</scope>
    <source>
        <strain evidence="1 2">SFB93</strain>
    </source>
</reference>
<dbReference type="AlphaFoldDB" id="A0A1L3GM07"/>
<evidence type="ECO:0000313" key="2">
    <source>
        <dbReference type="Proteomes" id="UP000182517"/>
    </source>
</evidence>
<gene>
    <name evidence="1" type="ORF">A7E78_03540</name>
</gene>
<protein>
    <submittedName>
        <fullName evidence="1">Uncharacterized protein</fullName>
    </submittedName>
</protein>
<dbReference type="KEGG" id="pef:A7E78_03540"/>
<dbReference type="OrthoDB" id="5387540at2"/>
<dbReference type="Proteomes" id="UP000182517">
    <property type="component" value="Chromosome"/>
</dbReference>
<accession>A0A1L3GM07</accession>